<dbReference type="Pfam" id="PF12867">
    <property type="entry name" value="DinB_2"/>
    <property type="match status" value="1"/>
</dbReference>
<gene>
    <name evidence="2" type="ORF">ACFPOG_21150</name>
</gene>
<dbReference type="RefSeq" id="WP_270878951.1">
    <property type="nucleotide sequence ID" value="NZ_JAQFVF010000022.1"/>
</dbReference>
<sequence>MSQNQVNQLVLQWDHIWEKEEWIVPVSVALNGLTAKEAAYKPVGGANSIWQTLNHMNYYNERLVSRLTGSAFDKSASNNEETFGPPGNPDDAESWQATVKHAHAIAKQLRAAIGALTDADLSRPYGASSTLGQELPLWILHDAHHAGQIVLIRKLLGAWRSPS</sequence>
<proteinExistence type="predicted"/>
<feature type="domain" description="DinB-like" evidence="1">
    <location>
        <begin position="29"/>
        <end position="149"/>
    </location>
</feature>
<evidence type="ECO:0000313" key="3">
    <source>
        <dbReference type="Proteomes" id="UP001596044"/>
    </source>
</evidence>
<dbReference type="Gene3D" id="1.20.120.450">
    <property type="entry name" value="dinb family like domain"/>
    <property type="match status" value="1"/>
</dbReference>
<dbReference type="SUPFAM" id="SSF109854">
    <property type="entry name" value="DinB/YfiT-like putative metalloenzymes"/>
    <property type="match status" value="1"/>
</dbReference>
<reference evidence="3" key="1">
    <citation type="journal article" date="2019" name="Int. J. Syst. Evol. Microbiol.">
        <title>The Global Catalogue of Microorganisms (GCM) 10K type strain sequencing project: providing services to taxonomists for standard genome sequencing and annotation.</title>
        <authorList>
            <consortium name="The Broad Institute Genomics Platform"/>
            <consortium name="The Broad Institute Genome Sequencing Center for Infectious Disease"/>
            <person name="Wu L."/>
            <person name="Ma J."/>
        </authorList>
    </citation>
    <scope>NUCLEOTIDE SEQUENCE [LARGE SCALE GENOMIC DNA]</scope>
    <source>
        <strain evidence="3">KACC 11904</strain>
    </source>
</reference>
<comment type="caution">
    <text evidence="2">The sequence shown here is derived from an EMBL/GenBank/DDBJ whole genome shotgun (WGS) entry which is preliminary data.</text>
</comment>
<keyword evidence="3" id="KW-1185">Reference proteome</keyword>
<dbReference type="Proteomes" id="UP001596044">
    <property type="component" value="Unassembled WGS sequence"/>
</dbReference>
<evidence type="ECO:0000313" key="2">
    <source>
        <dbReference type="EMBL" id="MFC5450765.1"/>
    </source>
</evidence>
<name>A0ABW0KBI8_9BACL</name>
<dbReference type="InterPro" id="IPR024775">
    <property type="entry name" value="DinB-like"/>
</dbReference>
<organism evidence="2 3">
    <name type="scientific">Paenibacillus aestuarii</name>
    <dbReference type="NCBI Taxonomy" id="516965"/>
    <lineage>
        <taxon>Bacteria</taxon>
        <taxon>Bacillati</taxon>
        <taxon>Bacillota</taxon>
        <taxon>Bacilli</taxon>
        <taxon>Bacillales</taxon>
        <taxon>Paenibacillaceae</taxon>
        <taxon>Paenibacillus</taxon>
    </lineage>
</organism>
<evidence type="ECO:0000259" key="1">
    <source>
        <dbReference type="Pfam" id="PF12867"/>
    </source>
</evidence>
<dbReference type="InterPro" id="IPR034660">
    <property type="entry name" value="DinB/YfiT-like"/>
</dbReference>
<dbReference type="EMBL" id="JBHSMJ010000029">
    <property type="protein sequence ID" value="MFC5450765.1"/>
    <property type="molecule type" value="Genomic_DNA"/>
</dbReference>
<accession>A0ABW0KBI8</accession>
<protein>
    <submittedName>
        <fullName evidence="2">DinB family protein</fullName>
    </submittedName>
</protein>